<protein>
    <recommendedName>
        <fullName evidence="1">NADH:ubiquinone oxidoreductase 30kDa subunit domain-containing protein</fullName>
    </recommendedName>
</protein>
<accession>X1D0B1</accession>
<dbReference type="PANTHER" id="PTHR43485">
    <property type="entry name" value="HYDROGENASE-4 COMPONENT G"/>
    <property type="match status" value="1"/>
</dbReference>
<dbReference type="InterPro" id="IPR001268">
    <property type="entry name" value="NADH_UbQ_OxRdtase_30kDa_su"/>
</dbReference>
<comment type="caution">
    <text evidence="2">The sequence shown here is derived from an EMBL/GenBank/DDBJ whole genome shotgun (WGS) entry which is preliminary data.</text>
</comment>
<reference evidence="2" key="1">
    <citation type="journal article" date="2014" name="Front. Microbiol.">
        <title>High frequency of phylogenetically diverse reductive dehalogenase-homologous genes in deep subseafloor sedimentary metagenomes.</title>
        <authorList>
            <person name="Kawai M."/>
            <person name="Futagami T."/>
            <person name="Toyoda A."/>
            <person name="Takaki Y."/>
            <person name="Nishi S."/>
            <person name="Hori S."/>
            <person name="Arai W."/>
            <person name="Tsubouchi T."/>
            <person name="Morono Y."/>
            <person name="Uchiyama I."/>
            <person name="Ito T."/>
            <person name="Fujiyama A."/>
            <person name="Inagaki F."/>
            <person name="Takami H."/>
        </authorList>
    </citation>
    <scope>NUCLEOTIDE SEQUENCE</scope>
    <source>
        <strain evidence="2">Expedition CK06-06</strain>
    </source>
</reference>
<organism evidence="2">
    <name type="scientific">marine sediment metagenome</name>
    <dbReference type="NCBI Taxonomy" id="412755"/>
    <lineage>
        <taxon>unclassified sequences</taxon>
        <taxon>metagenomes</taxon>
        <taxon>ecological metagenomes</taxon>
    </lineage>
</organism>
<feature type="domain" description="NADH:ubiquinone oxidoreductase 30kDa subunit" evidence="1">
    <location>
        <begin position="57"/>
        <end position="174"/>
    </location>
</feature>
<dbReference type="Pfam" id="PF00329">
    <property type="entry name" value="Complex1_30kDa"/>
    <property type="match status" value="1"/>
</dbReference>
<name>X1D0B1_9ZZZZ</name>
<proteinExistence type="predicted"/>
<dbReference type="SUPFAM" id="SSF143243">
    <property type="entry name" value="Nqo5-like"/>
    <property type="match status" value="1"/>
</dbReference>
<dbReference type="GO" id="GO:0008137">
    <property type="term" value="F:NADH dehydrogenase (ubiquinone) activity"/>
    <property type="evidence" value="ECO:0007669"/>
    <property type="project" value="InterPro"/>
</dbReference>
<dbReference type="EMBL" id="BART01029478">
    <property type="protein sequence ID" value="GAH01705.1"/>
    <property type="molecule type" value="Genomic_DNA"/>
</dbReference>
<dbReference type="PANTHER" id="PTHR43485:SF1">
    <property type="entry name" value="FORMATE HYDROGENLYASE SUBUNIT 5-RELATED"/>
    <property type="match status" value="1"/>
</dbReference>
<dbReference type="Gene3D" id="3.30.460.80">
    <property type="entry name" value="NADH:ubiquinone oxidoreductase, 30kDa subunit"/>
    <property type="match status" value="1"/>
</dbReference>
<sequence>YSLTTKKAKVMMNMEYMKPEDIIELFKEKFNDSVTNSKIEIKTAGLKKNSYSLIWLEIEPKDFKEAVKLLCTIQFPHFAIISGDDFGEEIELNYHFSLYYGERFKEISINLITLLPKKDLKIPTLTDIIPGAQTAEREIKEMFGIKVEGLPDSPNLFLPKDFAKDTYPFRRDEKGIYPLSKNGKYVGDNIVKREEGVKKVE</sequence>
<dbReference type="AlphaFoldDB" id="X1D0B1"/>
<dbReference type="InterPro" id="IPR037232">
    <property type="entry name" value="NADH_quin_OxRdtase_su_C/D-like"/>
</dbReference>
<evidence type="ECO:0000313" key="2">
    <source>
        <dbReference type="EMBL" id="GAH01705.1"/>
    </source>
</evidence>
<feature type="non-terminal residue" evidence="2">
    <location>
        <position position="1"/>
    </location>
</feature>
<gene>
    <name evidence="2" type="ORF">S01H4_51714</name>
</gene>
<dbReference type="InterPro" id="IPR052197">
    <property type="entry name" value="ComplexI_49kDa-like"/>
</dbReference>
<evidence type="ECO:0000259" key="1">
    <source>
        <dbReference type="Pfam" id="PF00329"/>
    </source>
</evidence>